<evidence type="ECO:0000313" key="3">
    <source>
        <dbReference type="Proteomes" id="UP001177670"/>
    </source>
</evidence>
<keyword evidence="3" id="KW-1185">Reference proteome</keyword>
<feature type="compositionally biased region" description="Basic and acidic residues" evidence="1">
    <location>
        <begin position="119"/>
        <end position="132"/>
    </location>
</feature>
<feature type="compositionally biased region" description="Basic and acidic residues" evidence="1">
    <location>
        <begin position="94"/>
        <end position="105"/>
    </location>
</feature>
<accession>A0AA40G953</accession>
<dbReference type="Proteomes" id="UP001177670">
    <property type="component" value="Unassembled WGS sequence"/>
</dbReference>
<feature type="compositionally biased region" description="Low complexity" evidence="1">
    <location>
        <begin position="150"/>
        <end position="169"/>
    </location>
</feature>
<protein>
    <submittedName>
        <fullName evidence="2">Uncharacterized protein</fullName>
    </submittedName>
</protein>
<gene>
    <name evidence="2" type="ORF">K0M31_011231</name>
</gene>
<feature type="compositionally biased region" description="Acidic residues" evidence="1">
    <location>
        <begin position="205"/>
        <end position="224"/>
    </location>
</feature>
<sequence length="280" mass="31125">MAVARHVAPGRGRKSFVRSVVGVGRGGSLNPGHGSGSSSSSSSSSSRSRVLREGRSSRSFLREHSPDSLTATTFEKRKEKIKRDKNKAGLRLWRTKDSRPADRRRQFLKSVHSFARPSARRDKTPEQKEVEPPVKSFCMVADEDGDEDGVVTATKTSEEVSQSVSQSQRETVKVDSFVTCPYSSDSEYEGEIENVASSATTPGQAEEEEEEEEEKEEEEEEEEEEKKLAKKERTTTSRRRVKRRENGGATGPRRRPAGGQQRAERSKTQRCGGVHDPRAG</sequence>
<dbReference type="EMBL" id="JAHYIQ010000003">
    <property type="protein sequence ID" value="KAK1133420.1"/>
    <property type="molecule type" value="Genomic_DNA"/>
</dbReference>
<reference evidence="2" key="1">
    <citation type="submission" date="2021-10" db="EMBL/GenBank/DDBJ databases">
        <title>Melipona bicolor Genome sequencing and assembly.</title>
        <authorList>
            <person name="Araujo N.S."/>
            <person name="Arias M.C."/>
        </authorList>
    </citation>
    <scope>NUCLEOTIDE SEQUENCE</scope>
    <source>
        <strain evidence="2">USP_2M_L1-L4_2017</strain>
        <tissue evidence="2">Whole body</tissue>
    </source>
</reference>
<evidence type="ECO:0000313" key="2">
    <source>
        <dbReference type="EMBL" id="KAK1133420.1"/>
    </source>
</evidence>
<feature type="compositionally biased region" description="Basic and acidic residues" evidence="1">
    <location>
        <begin position="262"/>
        <end position="280"/>
    </location>
</feature>
<feature type="region of interest" description="Disordered" evidence="1">
    <location>
        <begin position="1"/>
        <end position="280"/>
    </location>
</feature>
<proteinExistence type="predicted"/>
<name>A0AA40G953_9HYME</name>
<organism evidence="2 3">
    <name type="scientific">Melipona bicolor</name>
    <dbReference type="NCBI Taxonomy" id="60889"/>
    <lineage>
        <taxon>Eukaryota</taxon>
        <taxon>Metazoa</taxon>
        <taxon>Ecdysozoa</taxon>
        <taxon>Arthropoda</taxon>
        <taxon>Hexapoda</taxon>
        <taxon>Insecta</taxon>
        <taxon>Pterygota</taxon>
        <taxon>Neoptera</taxon>
        <taxon>Endopterygota</taxon>
        <taxon>Hymenoptera</taxon>
        <taxon>Apocrita</taxon>
        <taxon>Aculeata</taxon>
        <taxon>Apoidea</taxon>
        <taxon>Anthophila</taxon>
        <taxon>Apidae</taxon>
        <taxon>Melipona</taxon>
    </lineage>
</organism>
<feature type="compositionally biased region" description="Low complexity" evidence="1">
    <location>
        <begin position="36"/>
        <end position="48"/>
    </location>
</feature>
<feature type="compositionally biased region" description="Basic and acidic residues" evidence="1">
    <location>
        <begin position="50"/>
        <end position="66"/>
    </location>
</feature>
<feature type="compositionally biased region" description="Basic and acidic residues" evidence="1">
    <location>
        <begin position="225"/>
        <end position="235"/>
    </location>
</feature>
<comment type="caution">
    <text evidence="2">The sequence shown here is derived from an EMBL/GenBank/DDBJ whole genome shotgun (WGS) entry which is preliminary data.</text>
</comment>
<feature type="compositionally biased region" description="Gly residues" evidence="1">
    <location>
        <begin position="23"/>
        <end position="35"/>
    </location>
</feature>
<evidence type="ECO:0000256" key="1">
    <source>
        <dbReference type="SAM" id="MobiDB-lite"/>
    </source>
</evidence>
<dbReference type="AlphaFoldDB" id="A0AA40G953"/>